<dbReference type="AlphaFoldDB" id="A0A850HAB3"/>
<comment type="caution">
    <text evidence="2">The sequence shown here is derived from an EMBL/GenBank/DDBJ whole genome shotgun (WGS) entry which is preliminary data.</text>
</comment>
<evidence type="ECO:0000256" key="1">
    <source>
        <dbReference type="SAM" id="Phobius"/>
    </source>
</evidence>
<feature type="transmembrane region" description="Helical" evidence="1">
    <location>
        <begin position="44"/>
        <end position="62"/>
    </location>
</feature>
<evidence type="ECO:0000313" key="2">
    <source>
        <dbReference type="EMBL" id="NVE93901.1"/>
    </source>
</evidence>
<feature type="transmembrane region" description="Helical" evidence="1">
    <location>
        <begin position="12"/>
        <end position="32"/>
    </location>
</feature>
<accession>A0A850HAB3</accession>
<feature type="transmembrane region" description="Helical" evidence="1">
    <location>
        <begin position="68"/>
        <end position="86"/>
    </location>
</feature>
<evidence type="ECO:0000313" key="3">
    <source>
        <dbReference type="Proteomes" id="UP000546031"/>
    </source>
</evidence>
<organism evidence="2 3">
    <name type="scientific">Altererythrobacter lutimaris</name>
    <dbReference type="NCBI Taxonomy" id="2743979"/>
    <lineage>
        <taxon>Bacteria</taxon>
        <taxon>Pseudomonadati</taxon>
        <taxon>Pseudomonadota</taxon>
        <taxon>Alphaproteobacteria</taxon>
        <taxon>Sphingomonadales</taxon>
        <taxon>Erythrobacteraceae</taxon>
        <taxon>Altererythrobacter</taxon>
    </lineage>
</organism>
<dbReference type="Proteomes" id="UP000546031">
    <property type="component" value="Unassembled WGS sequence"/>
</dbReference>
<protein>
    <submittedName>
        <fullName evidence="2">Uncharacterized protein</fullName>
    </submittedName>
</protein>
<sequence>MIGAEFGVNPYIFAAIYVGSTPVFLGALAWLISSAKAGRSIATPAVVSAASFMASYVYLAIAGEGLPLWVWLVAGIVVSFGGYSTFRSARRQIAYA</sequence>
<keyword evidence="1" id="KW-1133">Transmembrane helix</keyword>
<gene>
    <name evidence="2" type="ORF">HUO12_03210</name>
</gene>
<dbReference type="EMBL" id="JABWTA010000001">
    <property type="protein sequence ID" value="NVE93901.1"/>
    <property type="molecule type" value="Genomic_DNA"/>
</dbReference>
<reference evidence="2 3" key="1">
    <citation type="submission" date="2020-06" db="EMBL/GenBank/DDBJ databases">
        <title>Altererythrobacter lutimaris sp. nov., a marine bacterium isolated from a tidal flat.</title>
        <authorList>
            <person name="Kim D."/>
            <person name="Yoo Y."/>
            <person name="Kim J.-J."/>
        </authorList>
    </citation>
    <scope>NUCLEOTIDE SEQUENCE [LARGE SCALE GENOMIC DNA]</scope>
    <source>
        <strain evidence="2 3">JGD-16</strain>
    </source>
</reference>
<keyword evidence="1" id="KW-0472">Membrane</keyword>
<keyword evidence="3" id="KW-1185">Reference proteome</keyword>
<keyword evidence="1" id="KW-0812">Transmembrane</keyword>
<proteinExistence type="predicted"/>
<name>A0A850HAB3_9SPHN</name>